<comment type="caution">
    <text evidence="9">The sequence shown here is derived from an EMBL/GenBank/DDBJ whole genome shotgun (WGS) entry which is preliminary data.</text>
</comment>
<dbReference type="SUPFAM" id="SSF82714">
    <property type="entry name" value="Multidrug efflux transporter AcrB TolC docking domain, DN and DC subdomains"/>
    <property type="match status" value="2"/>
</dbReference>
<evidence type="ECO:0000256" key="2">
    <source>
        <dbReference type="ARBA" id="ARBA00022448"/>
    </source>
</evidence>
<dbReference type="AlphaFoldDB" id="A0A2S6NK04"/>
<evidence type="ECO:0000256" key="4">
    <source>
        <dbReference type="ARBA" id="ARBA00022519"/>
    </source>
</evidence>
<evidence type="ECO:0000256" key="7">
    <source>
        <dbReference type="ARBA" id="ARBA00023136"/>
    </source>
</evidence>
<feature type="transmembrane region" description="Helical" evidence="8">
    <location>
        <begin position="942"/>
        <end position="962"/>
    </location>
</feature>
<dbReference type="OrthoDB" id="9806532at2"/>
<dbReference type="FunFam" id="1.20.1640.10:FF:000001">
    <property type="entry name" value="Efflux pump membrane transporter"/>
    <property type="match status" value="1"/>
</dbReference>
<keyword evidence="10" id="KW-1185">Reference proteome</keyword>
<keyword evidence="3" id="KW-1003">Cell membrane</keyword>
<evidence type="ECO:0000256" key="3">
    <source>
        <dbReference type="ARBA" id="ARBA00022475"/>
    </source>
</evidence>
<name>A0A2S6NK04_RHOGL</name>
<gene>
    <name evidence="9" type="ORF">CCS01_07935</name>
</gene>
<keyword evidence="7 8" id="KW-0472">Membrane</keyword>
<keyword evidence="5 8" id="KW-0812">Transmembrane</keyword>
<organism evidence="9 10">
    <name type="scientific">Rhodopila globiformis</name>
    <name type="common">Rhodopseudomonas globiformis</name>
    <dbReference type="NCBI Taxonomy" id="1071"/>
    <lineage>
        <taxon>Bacteria</taxon>
        <taxon>Pseudomonadati</taxon>
        <taxon>Pseudomonadota</taxon>
        <taxon>Alphaproteobacteria</taxon>
        <taxon>Acetobacterales</taxon>
        <taxon>Acetobacteraceae</taxon>
        <taxon>Rhodopila</taxon>
    </lineage>
</organism>
<dbReference type="Pfam" id="PF00873">
    <property type="entry name" value="ACR_tran"/>
    <property type="match status" value="1"/>
</dbReference>
<accession>A0A2S6NK04</accession>
<evidence type="ECO:0000256" key="6">
    <source>
        <dbReference type="ARBA" id="ARBA00022989"/>
    </source>
</evidence>
<dbReference type="GO" id="GO:0005886">
    <property type="term" value="C:plasma membrane"/>
    <property type="evidence" value="ECO:0007669"/>
    <property type="project" value="UniProtKB-SubCell"/>
</dbReference>
<comment type="subcellular location">
    <subcellularLocation>
        <location evidence="1">Cell inner membrane</location>
        <topology evidence="1">Multi-pass membrane protein</topology>
    </subcellularLocation>
</comment>
<feature type="transmembrane region" description="Helical" evidence="8">
    <location>
        <begin position="519"/>
        <end position="538"/>
    </location>
</feature>
<keyword evidence="4" id="KW-0997">Cell inner membrane</keyword>
<feature type="transmembrane region" description="Helical" evidence="8">
    <location>
        <begin position="974"/>
        <end position="1000"/>
    </location>
</feature>
<feature type="transmembrane region" description="Helical" evidence="8">
    <location>
        <begin position="463"/>
        <end position="490"/>
    </location>
</feature>
<keyword evidence="2" id="KW-0813">Transport</keyword>
<feature type="transmembrane region" description="Helical" evidence="8">
    <location>
        <begin position="899"/>
        <end position="921"/>
    </location>
</feature>
<dbReference type="RefSeq" id="WP_104518316.1">
    <property type="nucleotide sequence ID" value="NZ_NHRY01000075.1"/>
</dbReference>
<dbReference type="PANTHER" id="PTHR32063:SF21">
    <property type="entry name" value="MULTIDRUG RESISTANCE PROTEIN MDTB"/>
    <property type="match status" value="1"/>
</dbReference>
<proteinExistence type="predicted"/>
<sequence length="1014" mass="107163">MNPSKLFIERPVATTLLMVAMLLVGLLALGFLPVSALPDVDYPTIEVQTFYPGASPEVMTDAVTAPLERQFGQMPGLAQMASTSGAGASVITLQFTLSLKLDVAEQEVQAAINAAGNLLPADLPAPPIYAKVNPADAPIMTIALTSATLPLARVHDLAEQLVALKLSELPGIGMVGMGGGGRPALRVRFRPAALAALGINIDDLRTTIGNLNVNLPKGGFDGRARSYALNANDQMLDAHSLQNQVIAWRDGAPVRLSDVATVAEGVENTAQAAWVNRVPAVILNIQRQPGANVIAAVAAIRAKLPELRASLPASVSLAVVSDRTVTIHASIRDAARELLFAIALVVLVIMLFLRTVPATLIPSLSVPLSLVGTLAVMYLWNFSIDNLSLMALTIATGFVIDDAIVVIENIARHIEAGATPRDAALAGSRQIGFTVISLTVSLIAVLIPLLFMADVVGRLFHEFALTLAVSIVLSAVVALTLVPMLCARLLRPRARAQRTHAAPAVYAHALDWVLDHQRLMLAAMVLTLGLTGLLYVRVPKGFFPTQDTGMLQAVTRAPAGIGFKAMGERQQRLAAALLGDPAVDSLTSVIGVDGSNPSLNQGRMGIVLRTDRQGTAAAIMRRLQAEAASVDGIELQLRPTQDLTVDASTGATRYHFLLSAPRLRDLAAWLPRFLAQLRAQPALADVSADLHQDGRELRVAIDRDTAARFGITPASVDNALYDSFGQRIVSTIFTPTDQYRVIMEADPATTGAAAPLDDIYLPSALVAGGQVPLRALAAITPRPAPLAIDHLAQFPATTVSFNLAPGASLDAALQAIHAAARAAAQPRQIRLVLQGEARALTASLANNLLLILAAVGTMYIVLGVLYENFIHPLTILSTLPAAAVGALLALLISGHELDIIAIVLLIGIVKKNAILMIDFALDAQRNRGLSPRAAIREAALQRFRPILMTTCAALFAALPLMFAHGQGAELRQPLGLAIVGGLLVSQVLTVLTTPVVYLFFDRLAGVSGRRPIPL</sequence>
<feature type="transmembrane region" description="Helical" evidence="8">
    <location>
        <begin position="873"/>
        <end position="893"/>
    </location>
</feature>
<keyword evidence="6 8" id="KW-1133">Transmembrane helix</keyword>
<dbReference type="FunFam" id="3.30.70.1430:FF:000001">
    <property type="entry name" value="Efflux pump membrane transporter"/>
    <property type="match status" value="1"/>
</dbReference>
<dbReference type="Gene3D" id="3.30.70.1320">
    <property type="entry name" value="Multidrug efflux transporter AcrB pore domain like"/>
    <property type="match status" value="1"/>
</dbReference>
<dbReference type="InterPro" id="IPR027463">
    <property type="entry name" value="AcrB_DN_DC_subdom"/>
</dbReference>
<dbReference type="PANTHER" id="PTHR32063">
    <property type="match status" value="1"/>
</dbReference>
<reference evidence="9 10" key="1">
    <citation type="journal article" date="2018" name="Arch. Microbiol.">
        <title>New insights into the metabolic potential of the phototrophic purple bacterium Rhodopila globiformis DSM 161(T) from its draft genome sequence and evidence for a vanadium-dependent nitrogenase.</title>
        <authorList>
            <person name="Imhoff J.F."/>
            <person name="Rahn T."/>
            <person name="Kunzel S."/>
            <person name="Neulinger S.C."/>
        </authorList>
    </citation>
    <scope>NUCLEOTIDE SEQUENCE [LARGE SCALE GENOMIC DNA]</scope>
    <source>
        <strain evidence="9 10">DSM 161</strain>
    </source>
</reference>
<feature type="transmembrane region" description="Helical" evidence="8">
    <location>
        <begin position="360"/>
        <end position="381"/>
    </location>
</feature>
<evidence type="ECO:0000256" key="1">
    <source>
        <dbReference type="ARBA" id="ARBA00004429"/>
    </source>
</evidence>
<evidence type="ECO:0000313" key="10">
    <source>
        <dbReference type="Proteomes" id="UP000239724"/>
    </source>
</evidence>
<dbReference type="Proteomes" id="UP000239724">
    <property type="component" value="Unassembled WGS sequence"/>
</dbReference>
<dbReference type="GO" id="GO:0042910">
    <property type="term" value="F:xenobiotic transmembrane transporter activity"/>
    <property type="evidence" value="ECO:0007669"/>
    <property type="project" value="TreeGrafter"/>
</dbReference>
<feature type="transmembrane region" description="Helical" evidence="8">
    <location>
        <begin position="334"/>
        <end position="353"/>
    </location>
</feature>
<dbReference type="Gene3D" id="3.30.70.1440">
    <property type="entry name" value="Multidrug efflux transporter AcrB pore domain"/>
    <property type="match status" value="1"/>
</dbReference>
<dbReference type="Gene3D" id="1.20.1640.10">
    <property type="entry name" value="Multidrug efflux transporter AcrB transmembrane domain"/>
    <property type="match status" value="2"/>
</dbReference>
<evidence type="ECO:0000256" key="5">
    <source>
        <dbReference type="ARBA" id="ARBA00022692"/>
    </source>
</evidence>
<dbReference type="InterPro" id="IPR001036">
    <property type="entry name" value="Acrflvin-R"/>
</dbReference>
<dbReference type="Gene3D" id="3.30.2090.10">
    <property type="entry name" value="Multidrug efflux transporter AcrB TolC docking domain, DN and DC subdomains"/>
    <property type="match status" value="2"/>
</dbReference>
<feature type="transmembrane region" description="Helical" evidence="8">
    <location>
        <begin position="431"/>
        <end position="451"/>
    </location>
</feature>
<dbReference type="SUPFAM" id="SSF82693">
    <property type="entry name" value="Multidrug efflux transporter AcrB pore domain, PN1, PN2, PC1 and PC2 subdomains"/>
    <property type="match status" value="3"/>
</dbReference>
<evidence type="ECO:0000313" key="9">
    <source>
        <dbReference type="EMBL" id="PPQ35271.1"/>
    </source>
</evidence>
<dbReference type="EMBL" id="NHRY01000075">
    <property type="protein sequence ID" value="PPQ35271.1"/>
    <property type="molecule type" value="Genomic_DNA"/>
</dbReference>
<dbReference type="Gene3D" id="3.30.70.1430">
    <property type="entry name" value="Multidrug efflux transporter AcrB pore domain"/>
    <property type="match status" value="2"/>
</dbReference>
<evidence type="ECO:0000256" key="8">
    <source>
        <dbReference type="SAM" id="Phobius"/>
    </source>
</evidence>
<dbReference type="SUPFAM" id="SSF82866">
    <property type="entry name" value="Multidrug efflux transporter AcrB transmembrane domain"/>
    <property type="match status" value="2"/>
</dbReference>
<dbReference type="PRINTS" id="PR00702">
    <property type="entry name" value="ACRIFLAVINRP"/>
</dbReference>
<feature type="transmembrane region" description="Helical" evidence="8">
    <location>
        <begin position="848"/>
        <end position="866"/>
    </location>
</feature>
<protein>
    <submittedName>
        <fullName evidence="9">Multidrug transporter subunit MdtC</fullName>
    </submittedName>
</protein>